<sequence length="214" mass="24738">MTNLHPRYIKSHIFDYKPFANNIEIFLDFNCPFSAKLFIKIQDEILPLLKNKNLNNKYNIIFINVIQPWHGIQSSILHDVSFAICKISPENFLNISRIFFENIKKFYDSEINNKSRSELTNEIINLAINNDKCEFTSNEISEIKNLLEIKKSDDGEPSNNGNGVSKDNKYFTRYHRTLGIHITPSVVINGIFNSEIGSSTNAEKFIEIIENQCN</sequence>
<dbReference type="Proteomes" id="UP000697127">
    <property type="component" value="Unassembled WGS sequence"/>
</dbReference>
<keyword evidence="2" id="KW-1185">Reference proteome</keyword>
<evidence type="ECO:0008006" key="3">
    <source>
        <dbReference type="Google" id="ProtNLM"/>
    </source>
</evidence>
<dbReference type="SUPFAM" id="SSF52833">
    <property type="entry name" value="Thioredoxin-like"/>
    <property type="match status" value="1"/>
</dbReference>
<dbReference type="Gene3D" id="3.40.30.10">
    <property type="entry name" value="Glutaredoxin"/>
    <property type="match status" value="1"/>
</dbReference>
<protein>
    <recommendedName>
        <fullName evidence="3">Thioredoxin-like fold domain-containing protein</fullName>
    </recommendedName>
</protein>
<organism evidence="1 2">
    <name type="scientific">Pichia californica</name>
    <dbReference type="NCBI Taxonomy" id="460514"/>
    <lineage>
        <taxon>Eukaryota</taxon>
        <taxon>Fungi</taxon>
        <taxon>Dikarya</taxon>
        <taxon>Ascomycota</taxon>
        <taxon>Saccharomycotina</taxon>
        <taxon>Pichiomycetes</taxon>
        <taxon>Pichiales</taxon>
        <taxon>Pichiaceae</taxon>
        <taxon>Pichia</taxon>
    </lineage>
</organism>
<dbReference type="EMBL" id="PUHW01000038">
    <property type="protein sequence ID" value="KAG0690258.1"/>
    <property type="molecule type" value="Genomic_DNA"/>
</dbReference>
<dbReference type="AlphaFoldDB" id="A0A9P7BI27"/>
<proteinExistence type="predicted"/>
<evidence type="ECO:0000313" key="2">
    <source>
        <dbReference type="Proteomes" id="UP000697127"/>
    </source>
</evidence>
<dbReference type="OrthoDB" id="37297at2759"/>
<name>A0A9P7BI27_9ASCO</name>
<reference evidence="1" key="1">
    <citation type="submission" date="2020-11" db="EMBL/GenBank/DDBJ databases">
        <title>Kefir isolates.</title>
        <authorList>
            <person name="Marcisauskas S."/>
            <person name="Kim Y."/>
            <person name="Blasche S."/>
        </authorList>
    </citation>
    <scope>NUCLEOTIDE SEQUENCE</scope>
    <source>
        <strain evidence="1">Olga-1</strain>
    </source>
</reference>
<evidence type="ECO:0000313" key="1">
    <source>
        <dbReference type="EMBL" id="KAG0690258.1"/>
    </source>
</evidence>
<comment type="caution">
    <text evidence="1">The sequence shown here is derived from an EMBL/GenBank/DDBJ whole genome shotgun (WGS) entry which is preliminary data.</text>
</comment>
<dbReference type="InterPro" id="IPR036249">
    <property type="entry name" value="Thioredoxin-like_sf"/>
</dbReference>
<dbReference type="PANTHER" id="PTHR33875">
    <property type="entry name" value="OS09G0542200 PROTEIN"/>
    <property type="match status" value="1"/>
</dbReference>
<accession>A0A9P7BI27</accession>
<gene>
    <name evidence="1" type="ORF">C6P40_003372</name>
</gene>
<dbReference type="PANTHER" id="PTHR33875:SF2">
    <property type="entry name" value="ACR183CP"/>
    <property type="match status" value="1"/>
</dbReference>